<dbReference type="InterPro" id="IPR011004">
    <property type="entry name" value="Trimer_LpxA-like_sf"/>
</dbReference>
<dbReference type="RefSeq" id="WP_131171239.1">
    <property type="nucleotide sequence ID" value="NZ_FXTL01000003.1"/>
</dbReference>
<sequence>MTLLPRGQTAVADLLAKGVVIPNPGSLDVDDDVDIDRISGDGVVLHPGTRLRGAKTVISAGCVLGAETPVTVENCQLGGGVHLKGGYVANSTFLDGANLGLGAHVREGCILEEEASGAHCVGLKQTILFPFVTLGSLINFCDCLLSGGTSRSDHSEVGSSYIHFNFTPDGDKTTASLFGDVPRGVMLDQPPIFLGGQGGAVGPVHTGFGTIVGAGSILRGDVDEDGLLVLEGVHRDLRRPAAKASYRALRRVLEHNVDYLASLVALDAWYRAARRPFFDAVDLGPLVLQGALDALAAGRAERIKRLLAMIAKVPADGDPGRAQLVAAASDLPGLFDPSDAVAPVSLVASLSDAAASGLAYVDAVRALEPSVKADGTAWLTGIVSALRARSAALAPDLGLFG</sequence>
<dbReference type="OrthoDB" id="9783357at2"/>
<dbReference type="SUPFAM" id="SSF51161">
    <property type="entry name" value="Trimeric LpxA-like enzymes"/>
    <property type="match status" value="1"/>
</dbReference>
<organism evidence="1 2">
    <name type="scientific">Propioniciclava tarda</name>
    <dbReference type="NCBI Taxonomy" id="433330"/>
    <lineage>
        <taxon>Bacteria</taxon>
        <taxon>Bacillati</taxon>
        <taxon>Actinomycetota</taxon>
        <taxon>Actinomycetes</taxon>
        <taxon>Propionibacteriales</taxon>
        <taxon>Propionibacteriaceae</taxon>
        <taxon>Propioniciclava</taxon>
    </lineage>
</organism>
<proteinExistence type="predicted"/>
<dbReference type="Proteomes" id="UP000291933">
    <property type="component" value="Unassembled WGS sequence"/>
</dbReference>
<keyword evidence="2" id="KW-1185">Reference proteome</keyword>
<accession>A0A4Q9KM56</accession>
<protein>
    <submittedName>
        <fullName evidence="1">UDP-N-acetylglucosamine pyrophosphorylase</fullName>
    </submittedName>
</protein>
<evidence type="ECO:0000313" key="2">
    <source>
        <dbReference type="Proteomes" id="UP000291933"/>
    </source>
</evidence>
<evidence type="ECO:0000313" key="1">
    <source>
        <dbReference type="EMBL" id="TBT95588.1"/>
    </source>
</evidence>
<dbReference type="AlphaFoldDB" id="A0A4Q9KM56"/>
<name>A0A4Q9KM56_PROTD</name>
<reference evidence="1 2" key="1">
    <citation type="submission" date="2019-01" db="EMBL/GenBank/DDBJ databases">
        <title>Lactibacter flavus gen. nov., sp. nov., a novel bacterium of the family Propionibacteriaceae isolated from raw milk and dairy products.</title>
        <authorList>
            <person name="Huptas C."/>
            <person name="Wenning M."/>
            <person name="Breitenwieser F."/>
            <person name="Doll E."/>
            <person name="Von Neubeck M."/>
            <person name="Busse H.-J."/>
            <person name="Scherer S."/>
        </authorList>
    </citation>
    <scope>NUCLEOTIDE SEQUENCE [LARGE SCALE GENOMIC DNA]</scope>
    <source>
        <strain evidence="1 2">DSM 22130</strain>
    </source>
</reference>
<dbReference type="EMBL" id="SDMR01000003">
    <property type="protein sequence ID" value="TBT95588.1"/>
    <property type="molecule type" value="Genomic_DNA"/>
</dbReference>
<dbReference type="Gene3D" id="2.160.10.10">
    <property type="entry name" value="Hexapeptide repeat proteins"/>
    <property type="match status" value="1"/>
</dbReference>
<gene>
    <name evidence="1" type="ORF">ET996_03810</name>
</gene>
<comment type="caution">
    <text evidence="1">The sequence shown here is derived from an EMBL/GenBank/DDBJ whole genome shotgun (WGS) entry which is preliminary data.</text>
</comment>